<reference evidence="1 2" key="1">
    <citation type="journal article" date="2020" name="Phytopathology">
        <title>A high-quality genome resource of Botrytis fragariae, a new and rapidly spreading fungal pathogen causing strawberry gray mold in the U.S.A.</title>
        <authorList>
            <person name="Wu Y."/>
            <person name="Saski C.A."/>
            <person name="Schnabel G."/>
            <person name="Xiao S."/>
            <person name="Hu M."/>
        </authorList>
    </citation>
    <scope>NUCLEOTIDE SEQUENCE [LARGE SCALE GENOMIC DNA]</scope>
    <source>
        <strain evidence="1 2">BVB16</strain>
    </source>
</reference>
<comment type="caution">
    <text evidence="1">The sequence shown here is derived from an EMBL/GenBank/DDBJ whole genome shotgun (WGS) entry which is preliminary data.</text>
</comment>
<dbReference type="EMBL" id="JABFCT010000026">
    <property type="protein sequence ID" value="KAF5867963.1"/>
    <property type="molecule type" value="Genomic_DNA"/>
</dbReference>
<keyword evidence="2" id="KW-1185">Reference proteome</keyword>
<protein>
    <submittedName>
        <fullName evidence="1">Uncharacterized protein</fullName>
    </submittedName>
</protein>
<name>A0A8H6EDB6_9HELO</name>
<sequence length="164" mass="18578">MLRSFVKQPFTTLTPSKCISKRNFTIKSPPSSQNPISTTISSRTFNSKECRRAMFFPAHTSNHAFTRTFKVYSLYSQLPVATTKAPAYLSIPKVNGISTPTSYYAALPLSLNFSYRDLECEVRDVLREPCRLAIQRRDSRGKDGDMAGKKKEEMGRLKLDITII</sequence>
<evidence type="ECO:0000313" key="2">
    <source>
        <dbReference type="Proteomes" id="UP000531561"/>
    </source>
</evidence>
<dbReference type="RefSeq" id="XP_037186912.1">
    <property type="nucleotide sequence ID" value="XM_037337532.1"/>
</dbReference>
<evidence type="ECO:0000313" key="1">
    <source>
        <dbReference type="EMBL" id="KAF5867963.1"/>
    </source>
</evidence>
<dbReference type="OrthoDB" id="3546495at2759"/>
<dbReference type="AlphaFoldDB" id="A0A8H6EDB6"/>
<gene>
    <name evidence="1" type="ORF">Bfra_007158</name>
</gene>
<proteinExistence type="predicted"/>
<accession>A0A8H6EDB6</accession>
<organism evidence="1 2">
    <name type="scientific">Botrytis fragariae</name>
    <dbReference type="NCBI Taxonomy" id="1964551"/>
    <lineage>
        <taxon>Eukaryota</taxon>
        <taxon>Fungi</taxon>
        <taxon>Dikarya</taxon>
        <taxon>Ascomycota</taxon>
        <taxon>Pezizomycotina</taxon>
        <taxon>Leotiomycetes</taxon>
        <taxon>Helotiales</taxon>
        <taxon>Sclerotiniaceae</taxon>
        <taxon>Botrytis</taxon>
    </lineage>
</organism>
<dbReference type="Proteomes" id="UP000531561">
    <property type="component" value="Unassembled WGS sequence"/>
</dbReference>
<dbReference type="GeneID" id="59261224"/>